<name>A0A934WNW5_9BURK</name>
<proteinExistence type="predicted"/>
<keyword evidence="3" id="KW-1185">Reference proteome</keyword>
<evidence type="ECO:0008006" key="4">
    <source>
        <dbReference type="Google" id="ProtNLM"/>
    </source>
</evidence>
<gene>
    <name evidence="2" type="ORF">JJB11_17940</name>
</gene>
<organism evidence="2 3">
    <name type="scientific">Ramlibacter ginsenosidimutans</name>
    <dbReference type="NCBI Taxonomy" id="502333"/>
    <lineage>
        <taxon>Bacteria</taxon>
        <taxon>Pseudomonadati</taxon>
        <taxon>Pseudomonadota</taxon>
        <taxon>Betaproteobacteria</taxon>
        <taxon>Burkholderiales</taxon>
        <taxon>Comamonadaceae</taxon>
        <taxon>Ramlibacter</taxon>
    </lineage>
</organism>
<sequence>MPAPKLRSTAVALLLLGPLAASFVATTTPAIAAPAQPAIGTMSINSDAGLAPGARLRVQVSATPDARSATLSLGEGGVTVPLHQDAPGKYTGSYVVREGDRIDPMQRMTARLAFGEHTYTRQFNFPPGFQALAMGSAPPQQARSMGNAPPQQSLAIEHFVMRSVRGLEPGSELHFRLTGAPGASAWVHIPGVVQRVDLVETRPGLYEGSYTVRRRDDPDGFRVAVATLEHEGQHANARIAFESRGRVVQERREEADARPAAAGPLPLQVTSYQDNAVIDADGDLSVRGHTAPFANVRVLVDAVAMGARQTVADQSVQADRNGRFSVVVDPRVQPAPGLRFELRVLATNGSQSAEERLTLLQRRG</sequence>
<evidence type="ECO:0000313" key="3">
    <source>
        <dbReference type="Proteomes" id="UP000630528"/>
    </source>
</evidence>
<protein>
    <recommendedName>
        <fullName evidence="4">DUF4198 domain-containing protein</fullName>
    </recommendedName>
</protein>
<comment type="caution">
    <text evidence="2">The sequence shown here is derived from an EMBL/GenBank/DDBJ whole genome shotgun (WGS) entry which is preliminary data.</text>
</comment>
<accession>A0A934WNW5</accession>
<feature type="chain" id="PRO_5037044982" description="DUF4198 domain-containing protein" evidence="1">
    <location>
        <begin position="33"/>
        <end position="364"/>
    </location>
</feature>
<feature type="signal peptide" evidence="1">
    <location>
        <begin position="1"/>
        <end position="32"/>
    </location>
</feature>
<keyword evidence="1" id="KW-0732">Signal</keyword>
<reference evidence="2" key="2">
    <citation type="submission" date="2021-01" db="EMBL/GenBank/DDBJ databases">
        <authorList>
            <person name="Kang M."/>
        </authorList>
    </citation>
    <scope>NUCLEOTIDE SEQUENCE</scope>
    <source>
        <strain evidence="2">KACC 17527</strain>
    </source>
</reference>
<reference evidence="2" key="1">
    <citation type="journal article" date="2012" name="J. Microbiol. Biotechnol.">
        <title>Ramlibacter ginsenosidimutans sp. nov., with ginsenoside-converting activity.</title>
        <authorList>
            <person name="Wang L."/>
            <person name="An D.S."/>
            <person name="Kim S.G."/>
            <person name="Jin F.X."/>
            <person name="Kim S.C."/>
            <person name="Lee S.T."/>
            <person name="Im W.T."/>
        </authorList>
    </citation>
    <scope>NUCLEOTIDE SEQUENCE</scope>
    <source>
        <strain evidence="2">KACC 17527</strain>
    </source>
</reference>
<dbReference type="RefSeq" id="WP_201174496.1">
    <property type="nucleotide sequence ID" value="NZ_JAEPWM010000008.1"/>
</dbReference>
<dbReference type="Proteomes" id="UP000630528">
    <property type="component" value="Unassembled WGS sequence"/>
</dbReference>
<dbReference type="AlphaFoldDB" id="A0A934WNW5"/>
<evidence type="ECO:0000256" key="1">
    <source>
        <dbReference type="SAM" id="SignalP"/>
    </source>
</evidence>
<dbReference type="EMBL" id="JAEPWM010000008">
    <property type="protein sequence ID" value="MBK6007985.1"/>
    <property type="molecule type" value="Genomic_DNA"/>
</dbReference>
<evidence type="ECO:0000313" key="2">
    <source>
        <dbReference type="EMBL" id="MBK6007985.1"/>
    </source>
</evidence>